<name>A0A4Q1AF73_9BACT</name>
<dbReference type="InterPro" id="IPR025404">
    <property type="entry name" value="DUF4130"/>
</dbReference>
<gene>
    <name evidence="2" type="ORF">CRV07_14120</name>
</gene>
<dbReference type="Proteomes" id="UP000289758">
    <property type="component" value="Unassembled WGS sequence"/>
</dbReference>
<evidence type="ECO:0000259" key="1">
    <source>
        <dbReference type="Pfam" id="PF13566"/>
    </source>
</evidence>
<proteinExistence type="predicted"/>
<reference evidence="2 3" key="1">
    <citation type="submission" date="2017-10" db="EMBL/GenBank/DDBJ databases">
        <title>Genomics of the genus Arcobacter.</title>
        <authorList>
            <person name="Perez-Cataluna A."/>
            <person name="Figueras M.J."/>
        </authorList>
    </citation>
    <scope>NUCLEOTIDE SEQUENCE [LARGE SCALE GENOMIC DNA]</scope>
    <source>
        <strain evidence="2 3">CECT 8441</strain>
    </source>
</reference>
<keyword evidence="3" id="KW-1185">Reference proteome</keyword>
<dbReference type="InterPro" id="IPR023875">
    <property type="entry name" value="DNA_repair_put"/>
</dbReference>
<dbReference type="AlphaFoldDB" id="A0A4Q1AF73"/>
<comment type="caution">
    <text evidence="2">The sequence shown here is derived from an EMBL/GenBank/DDBJ whole genome shotgun (WGS) entry which is preliminary data.</text>
</comment>
<evidence type="ECO:0000313" key="3">
    <source>
        <dbReference type="Proteomes" id="UP000289758"/>
    </source>
</evidence>
<dbReference type="Pfam" id="PF13566">
    <property type="entry name" value="DUF4130"/>
    <property type="match status" value="1"/>
</dbReference>
<sequence>MILLYDRTFEGFLTLVYEVYYKKLKPTAILKEKPTTLILEELIEIKSDEFKAKKVLSAIKKSFPKTSFELILNSFLCDKAEFEIDLLKYIILGFKNSNELFNINIPEVFYLQNLEKELFRNLHKMYGFLRFQELEDGVLYAKLESEFNLVYLLGKHFFKRLNNQNFIIHDIKRELAFIKNNLEIKVERILEFNEPNYSKEEEKFTKLWNRFFSATTIESRTNKKCQQNLVPLIYRTYMTEFI</sequence>
<dbReference type="RefSeq" id="WP_129088249.1">
    <property type="nucleotide sequence ID" value="NZ_CP053836.1"/>
</dbReference>
<feature type="domain" description="DUF4130" evidence="1">
    <location>
        <begin position="86"/>
        <end position="240"/>
    </location>
</feature>
<evidence type="ECO:0000313" key="2">
    <source>
        <dbReference type="EMBL" id="RXK02145.1"/>
    </source>
</evidence>
<dbReference type="OrthoDB" id="5290748at2"/>
<dbReference type="EMBL" id="PDKK01000017">
    <property type="protein sequence ID" value="RXK02145.1"/>
    <property type="molecule type" value="Genomic_DNA"/>
</dbReference>
<dbReference type="NCBIfam" id="TIGR03915">
    <property type="entry name" value="SAM_7_link_chp"/>
    <property type="match status" value="1"/>
</dbReference>
<protein>
    <submittedName>
        <fullName evidence="2">DNA metabolism protein</fullName>
    </submittedName>
</protein>
<organism evidence="2 3">
    <name type="scientific">Halarcobacter ebronensis</name>
    <dbReference type="NCBI Taxonomy" id="1462615"/>
    <lineage>
        <taxon>Bacteria</taxon>
        <taxon>Pseudomonadati</taxon>
        <taxon>Campylobacterota</taxon>
        <taxon>Epsilonproteobacteria</taxon>
        <taxon>Campylobacterales</taxon>
        <taxon>Arcobacteraceae</taxon>
        <taxon>Halarcobacter</taxon>
    </lineage>
</organism>
<accession>A0A4Q1AF73</accession>